<keyword evidence="7" id="KW-1185">Reference proteome</keyword>
<evidence type="ECO:0000256" key="3">
    <source>
        <dbReference type="ARBA" id="ARBA00023125"/>
    </source>
</evidence>
<evidence type="ECO:0000313" key="6">
    <source>
        <dbReference type="EMBL" id="EHM10266.1"/>
    </source>
</evidence>
<evidence type="ECO:0000256" key="2">
    <source>
        <dbReference type="ARBA" id="ARBA00022829"/>
    </source>
</evidence>
<evidence type="ECO:0000313" key="7">
    <source>
        <dbReference type="Proteomes" id="UP000005730"/>
    </source>
</evidence>
<dbReference type="FunFam" id="1.10.10.2830:FF:000001">
    <property type="entry name" value="Chromosome partitioning protein ParB"/>
    <property type="match status" value="1"/>
</dbReference>
<protein>
    <submittedName>
        <fullName evidence="6">ParB-like partition protein</fullName>
    </submittedName>
</protein>
<dbReference type="InterPro" id="IPR036086">
    <property type="entry name" value="ParB/Sulfiredoxin_sf"/>
</dbReference>
<dbReference type="InterPro" id="IPR041468">
    <property type="entry name" value="HTH_ParB/Spo0J"/>
</dbReference>
<feature type="region of interest" description="Disordered" evidence="4">
    <location>
        <begin position="307"/>
        <end position="328"/>
    </location>
</feature>
<dbReference type="GO" id="GO:0003677">
    <property type="term" value="F:DNA binding"/>
    <property type="evidence" value="ECO:0007669"/>
    <property type="project" value="UniProtKB-KW"/>
</dbReference>
<dbReference type="HOGENOM" id="CLU_062984_0_0_0"/>
<dbReference type="EMBL" id="CM001377">
    <property type="protein sequence ID" value="EHM10266.1"/>
    <property type="molecule type" value="Genomic_DNA"/>
</dbReference>
<dbReference type="GO" id="GO:0007059">
    <property type="term" value="P:chromosome segregation"/>
    <property type="evidence" value="ECO:0007669"/>
    <property type="project" value="UniProtKB-KW"/>
</dbReference>
<dbReference type="AlphaFoldDB" id="H0USH7"/>
<evidence type="ECO:0000256" key="4">
    <source>
        <dbReference type="SAM" id="MobiDB-lite"/>
    </source>
</evidence>
<dbReference type="SMART" id="SM00470">
    <property type="entry name" value="ParB"/>
    <property type="match status" value="1"/>
</dbReference>
<dbReference type="SUPFAM" id="SSF110849">
    <property type="entry name" value="ParB/Sulfiredoxin"/>
    <property type="match status" value="1"/>
</dbReference>
<keyword evidence="3" id="KW-0238">DNA-binding</keyword>
<dbReference type="InterPro" id="IPR003115">
    <property type="entry name" value="ParB_N"/>
</dbReference>
<dbReference type="Gene3D" id="1.10.10.2830">
    <property type="match status" value="1"/>
</dbReference>
<evidence type="ECO:0000259" key="5">
    <source>
        <dbReference type="SMART" id="SM00470"/>
    </source>
</evidence>
<accession>H0USH7</accession>
<organism evidence="6 7">
    <name type="scientific">Thermanaerovibrio velox DSM 12556</name>
    <dbReference type="NCBI Taxonomy" id="926567"/>
    <lineage>
        <taxon>Bacteria</taxon>
        <taxon>Thermotogati</taxon>
        <taxon>Synergistota</taxon>
        <taxon>Synergistia</taxon>
        <taxon>Synergistales</taxon>
        <taxon>Synergistaceae</taxon>
        <taxon>Thermanaerovibrio</taxon>
    </lineage>
</organism>
<comment type="similarity">
    <text evidence="1">Belongs to the ParB family.</text>
</comment>
<name>H0USH7_9BACT</name>
<evidence type="ECO:0000256" key="1">
    <source>
        <dbReference type="ARBA" id="ARBA00006295"/>
    </source>
</evidence>
<dbReference type="Gene3D" id="3.90.1530.30">
    <property type="match status" value="1"/>
</dbReference>
<keyword evidence="2" id="KW-0159">Chromosome partition</keyword>
<dbReference type="SUPFAM" id="SSF109709">
    <property type="entry name" value="KorB DNA-binding domain-like"/>
    <property type="match status" value="1"/>
</dbReference>
<dbReference type="Pfam" id="PF02195">
    <property type="entry name" value="ParB_N"/>
    <property type="match status" value="1"/>
</dbReference>
<dbReference type="PANTHER" id="PTHR33375">
    <property type="entry name" value="CHROMOSOME-PARTITIONING PROTEIN PARB-RELATED"/>
    <property type="match status" value="1"/>
</dbReference>
<dbReference type="GO" id="GO:0005694">
    <property type="term" value="C:chromosome"/>
    <property type="evidence" value="ECO:0007669"/>
    <property type="project" value="TreeGrafter"/>
</dbReference>
<dbReference type="NCBIfam" id="TIGR00180">
    <property type="entry name" value="parB_part"/>
    <property type="match status" value="1"/>
</dbReference>
<feature type="domain" description="ParB-like N-terminal" evidence="5">
    <location>
        <begin position="113"/>
        <end position="202"/>
    </location>
</feature>
<sequence length="366" mass="40609">MAVDKMWDVLRFLRTPQKEEEPQGVGESSLPPEEAKHRIDSKLEEALKAAEELVDRYAPAQGGDSLGQGASNLVGALGDAPVSSAEEGILLPPPDEVQSFPLPPVGVPSEGLEMIPVDRIRPNPYQPRLMLDEEEIRELADSIRQVGVLQPLLVRPVENGYELVAGERRLRAAREAGLERVPALIVEVDPHSQQLLALVENLQRKNLSAVEEARCLQDLLEKTGWSQGELAKRLGRSQAAVANKIRLLKLDPEVQELVVSGRLSERHARSLLSVPLEEQRDLAYRVIEEELNVRDLERIVGLKTGGEQKAQKKRVAHRDEQESQAAAGPAGDLLRELAALVSKHRTGVFLPNGRSRSLPRASWWWR</sequence>
<dbReference type="Pfam" id="PF17762">
    <property type="entry name" value="HTH_ParB"/>
    <property type="match status" value="1"/>
</dbReference>
<feature type="region of interest" description="Disordered" evidence="4">
    <location>
        <begin position="14"/>
        <end position="38"/>
    </location>
</feature>
<dbReference type="eggNOG" id="COG1475">
    <property type="taxonomic scope" value="Bacteria"/>
</dbReference>
<dbReference type="CDD" id="cd16393">
    <property type="entry name" value="SPO0J_N"/>
    <property type="match status" value="1"/>
</dbReference>
<dbReference type="InterPro" id="IPR004437">
    <property type="entry name" value="ParB/RepB/Spo0J"/>
</dbReference>
<dbReference type="Proteomes" id="UP000005730">
    <property type="component" value="Chromosome"/>
</dbReference>
<reference evidence="6 7" key="1">
    <citation type="submission" date="2011-10" db="EMBL/GenBank/DDBJ databases">
        <title>The Noncontiguous Finished genome of Thermanaerovibrio velox DSM 12556.</title>
        <authorList>
            <consortium name="US DOE Joint Genome Institute (JGI-PGF)"/>
            <person name="Lucas S."/>
            <person name="Copeland A."/>
            <person name="Lapidus A."/>
            <person name="Glavina del Rio T."/>
            <person name="Dalin E."/>
            <person name="Tice H."/>
            <person name="Bruce D."/>
            <person name="Goodwin L."/>
            <person name="Pitluck S."/>
            <person name="Peters L."/>
            <person name="Mikhailova N."/>
            <person name="Teshima H."/>
            <person name="Kyrpides N."/>
            <person name="Mavromatis K."/>
            <person name="Ivanova N."/>
            <person name="Markowitz V."/>
            <person name="Cheng J.-F."/>
            <person name="Hugenholtz P."/>
            <person name="Woyke T."/>
            <person name="Wu D."/>
            <person name="Spring S."/>
            <person name="Brambilla E.-M."/>
            <person name="Klenk H.-P."/>
            <person name="Eisen J.A."/>
        </authorList>
    </citation>
    <scope>NUCLEOTIDE SEQUENCE [LARGE SCALE GENOMIC DNA]</scope>
    <source>
        <strain evidence="6 7">DSM 12556</strain>
    </source>
</reference>
<dbReference type="STRING" id="926567.TheveDRAFT_1142"/>
<gene>
    <name evidence="6" type="ORF">TheveDRAFT_1142</name>
</gene>
<proteinExistence type="inferred from homology"/>
<dbReference type="InterPro" id="IPR050336">
    <property type="entry name" value="Chromosome_partition/occlusion"/>
</dbReference>
<dbReference type="FunFam" id="3.90.1530.30:FF:000001">
    <property type="entry name" value="Chromosome partitioning protein ParB"/>
    <property type="match status" value="1"/>
</dbReference>
<dbReference type="PANTHER" id="PTHR33375:SF1">
    <property type="entry name" value="CHROMOSOME-PARTITIONING PROTEIN PARB-RELATED"/>
    <property type="match status" value="1"/>
</dbReference>